<evidence type="ECO:0000256" key="4">
    <source>
        <dbReference type="ARBA" id="ARBA00022767"/>
    </source>
</evidence>
<dbReference type="STRING" id="3659.A0A0A0KGV3"/>
<dbReference type="eggNOG" id="ENOG502QVKD">
    <property type="taxonomic scope" value="Eukaryota"/>
</dbReference>
<evidence type="ECO:0000256" key="1">
    <source>
        <dbReference type="ARBA" id="ARBA00009419"/>
    </source>
</evidence>
<dbReference type="InterPro" id="IPR036392">
    <property type="entry name" value="PLAT/LH2_dom_sf"/>
</dbReference>
<reference evidence="11 12" key="1">
    <citation type="journal article" date="2009" name="Nat. Genet.">
        <title>The genome of the cucumber, Cucumis sativus L.</title>
        <authorList>
            <person name="Huang S."/>
            <person name="Li R."/>
            <person name="Zhang Z."/>
            <person name="Li L."/>
            <person name="Gu X."/>
            <person name="Fan W."/>
            <person name="Lucas W.J."/>
            <person name="Wang X."/>
            <person name="Xie B."/>
            <person name="Ni P."/>
            <person name="Ren Y."/>
            <person name="Zhu H."/>
            <person name="Li J."/>
            <person name="Lin K."/>
            <person name="Jin W."/>
            <person name="Fei Z."/>
            <person name="Li G."/>
            <person name="Staub J."/>
            <person name="Kilian A."/>
            <person name="van der Vossen E.A."/>
            <person name="Wu Y."/>
            <person name="Guo J."/>
            <person name="He J."/>
            <person name="Jia Z."/>
            <person name="Ren Y."/>
            <person name="Tian G."/>
            <person name="Lu Y."/>
            <person name="Ruan J."/>
            <person name="Qian W."/>
            <person name="Wang M."/>
            <person name="Huang Q."/>
            <person name="Li B."/>
            <person name="Xuan Z."/>
            <person name="Cao J."/>
            <person name="Asan"/>
            <person name="Wu Z."/>
            <person name="Zhang J."/>
            <person name="Cai Q."/>
            <person name="Bai Y."/>
            <person name="Zhao B."/>
            <person name="Han Y."/>
            <person name="Li Y."/>
            <person name="Li X."/>
            <person name="Wang S."/>
            <person name="Shi Q."/>
            <person name="Liu S."/>
            <person name="Cho W.K."/>
            <person name="Kim J.Y."/>
            <person name="Xu Y."/>
            <person name="Heller-Uszynska K."/>
            <person name="Miao H."/>
            <person name="Cheng Z."/>
            <person name="Zhang S."/>
            <person name="Wu J."/>
            <person name="Yang Y."/>
            <person name="Kang H."/>
            <person name="Li M."/>
            <person name="Liang H."/>
            <person name="Ren X."/>
            <person name="Shi Z."/>
            <person name="Wen M."/>
            <person name="Jian M."/>
            <person name="Yang H."/>
            <person name="Zhang G."/>
            <person name="Yang Z."/>
            <person name="Chen R."/>
            <person name="Liu S."/>
            <person name="Li J."/>
            <person name="Ma L."/>
            <person name="Liu H."/>
            <person name="Zhou Y."/>
            <person name="Zhao J."/>
            <person name="Fang X."/>
            <person name="Li G."/>
            <person name="Fang L."/>
            <person name="Li Y."/>
            <person name="Liu D."/>
            <person name="Zheng H."/>
            <person name="Zhang Y."/>
            <person name="Qin N."/>
            <person name="Li Z."/>
            <person name="Yang G."/>
            <person name="Yang S."/>
            <person name="Bolund L."/>
            <person name="Kristiansen K."/>
            <person name="Zheng H."/>
            <person name="Li S."/>
            <person name="Zhang X."/>
            <person name="Yang H."/>
            <person name="Wang J."/>
            <person name="Sun R."/>
            <person name="Zhang B."/>
            <person name="Jiang S."/>
            <person name="Wang J."/>
            <person name="Du Y."/>
            <person name="Li S."/>
        </authorList>
    </citation>
    <scope>NUCLEOTIDE SEQUENCE [LARGE SCALE GENOMIC DNA]</scope>
    <source>
        <strain evidence="12">cv. 9930</strain>
    </source>
</reference>
<dbReference type="GO" id="GO:0006633">
    <property type="term" value="P:fatty acid biosynthetic process"/>
    <property type="evidence" value="ECO:0007669"/>
    <property type="project" value="UniProtKB-KW"/>
</dbReference>
<keyword evidence="3" id="KW-0479">Metal-binding</keyword>
<dbReference type="InterPro" id="IPR001246">
    <property type="entry name" value="LipOase_plant"/>
</dbReference>
<keyword evidence="6" id="KW-0223">Dioxygenase</keyword>
<dbReference type="PANTHER" id="PTHR11771">
    <property type="entry name" value="LIPOXYGENASE"/>
    <property type="match status" value="1"/>
</dbReference>
<evidence type="ECO:0000256" key="9">
    <source>
        <dbReference type="ARBA" id="ARBA00023160"/>
    </source>
</evidence>
<dbReference type="GO" id="GO:0046872">
    <property type="term" value="F:metal ion binding"/>
    <property type="evidence" value="ECO:0007669"/>
    <property type="project" value="UniProtKB-KW"/>
</dbReference>
<dbReference type="FunFam" id="4.10.372.10:FF:000001">
    <property type="entry name" value="Lipoxygenase"/>
    <property type="match status" value="1"/>
</dbReference>
<dbReference type="InterPro" id="IPR027433">
    <property type="entry name" value="Lipoxygenase_dom_3"/>
</dbReference>
<reference evidence="11 12" key="4">
    <citation type="journal article" date="2011" name="BMC Genomics">
        <title>RNA-Seq improves annotation of protein-coding genes in the cucumber genome.</title>
        <authorList>
            <person name="Li Z."/>
            <person name="Zhang Z."/>
            <person name="Yan P."/>
            <person name="Huang S."/>
            <person name="Fei Z."/>
            <person name="Lin K."/>
        </authorList>
    </citation>
    <scope>NUCLEOTIDE SEQUENCE [LARGE SCALE GENOMIC DNA]</scope>
    <source>
        <strain evidence="12">cv. 9930</strain>
    </source>
</reference>
<keyword evidence="8" id="KW-0443">Lipid metabolism</keyword>
<evidence type="ECO:0000256" key="3">
    <source>
        <dbReference type="ARBA" id="ARBA00022723"/>
    </source>
</evidence>
<keyword evidence="12" id="KW-1185">Reference proteome</keyword>
<organism evidence="11 12">
    <name type="scientific">Cucumis sativus</name>
    <name type="common">Cucumber</name>
    <dbReference type="NCBI Taxonomy" id="3659"/>
    <lineage>
        <taxon>Eukaryota</taxon>
        <taxon>Viridiplantae</taxon>
        <taxon>Streptophyta</taxon>
        <taxon>Embryophyta</taxon>
        <taxon>Tracheophyta</taxon>
        <taxon>Spermatophyta</taxon>
        <taxon>Magnoliopsida</taxon>
        <taxon>eudicotyledons</taxon>
        <taxon>Gunneridae</taxon>
        <taxon>Pentapetalae</taxon>
        <taxon>rosids</taxon>
        <taxon>fabids</taxon>
        <taxon>Cucurbitales</taxon>
        <taxon>Cucurbitaceae</taxon>
        <taxon>Benincaseae</taxon>
        <taxon>Cucumis</taxon>
    </lineage>
</organism>
<keyword evidence="9" id="KW-0275">Fatty acid biosynthesis</keyword>
<evidence type="ECO:0000256" key="5">
    <source>
        <dbReference type="ARBA" id="ARBA00022832"/>
    </source>
</evidence>
<dbReference type="SUPFAM" id="SSF49723">
    <property type="entry name" value="Lipase/lipooxygenase domain (PLAT/LH2 domain)"/>
    <property type="match status" value="1"/>
</dbReference>
<gene>
    <name evidence="11" type="ORF">Csa_6G424000</name>
</gene>
<dbReference type="Gene3D" id="1.20.245.10">
    <property type="entry name" value="Lipoxygenase-1, Domain 5"/>
    <property type="match status" value="1"/>
</dbReference>
<evidence type="ECO:0000256" key="8">
    <source>
        <dbReference type="ARBA" id="ARBA00023098"/>
    </source>
</evidence>
<dbReference type="Proteomes" id="UP000029981">
    <property type="component" value="Chromosome 6"/>
</dbReference>
<dbReference type="InterPro" id="IPR000907">
    <property type="entry name" value="LipOase"/>
</dbReference>
<name>A0A0A0KGV3_CUCSA</name>
<protein>
    <submittedName>
        <fullName evidence="11">Lipoxygenase</fullName>
    </submittedName>
</protein>
<accession>A0A0A0KGV3</accession>
<keyword evidence="2" id="KW-0444">Lipid biosynthesis</keyword>
<evidence type="ECO:0000313" key="12">
    <source>
        <dbReference type="Proteomes" id="UP000029981"/>
    </source>
</evidence>
<dbReference type="SMART" id="SM00308">
    <property type="entry name" value="LH2"/>
    <property type="match status" value="1"/>
</dbReference>
<proteinExistence type="inferred from homology"/>
<dbReference type="GO" id="GO:0031408">
    <property type="term" value="P:oxylipin biosynthetic process"/>
    <property type="evidence" value="ECO:0007669"/>
    <property type="project" value="UniProtKB-KW"/>
</dbReference>
<evidence type="ECO:0000256" key="7">
    <source>
        <dbReference type="ARBA" id="ARBA00023002"/>
    </source>
</evidence>
<evidence type="ECO:0000256" key="2">
    <source>
        <dbReference type="ARBA" id="ARBA00022516"/>
    </source>
</evidence>
<dbReference type="Gene3D" id="4.10.372.10">
    <property type="entry name" value="Lipoxygenase-1, Domain 3"/>
    <property type="match status" value="1"/>
</dbReference>
<sequence length="555" mass="63287">MGICPGVEMLQKLLEAFFSGSLMKFGYGGGGGGDRTRIRGTVVIMKKCVLDFKDVKASVLDRVHEFFGKGVTIQLISSNPPQSGRLGAVGKAANLEQWISTVKPSLTADDIDLVIVVTDPSCEHRLPLLSLDIYVPRDERFRNLKLSDFLAYSVKSVVQSLLPEIKSLCDKTINEFDCFQDVLDLYEGGMSLPTEVLGTLRELVPWQLFRELMRSDGRQFLKFPVPDVIKENKTAWRTDEEFGREMLAGVNPVIIRRLLEFPPVSKLDPKTYGKQNSSITEEHIAEHLNGLTIDQYLDLVGVAIPDSSSPHGLKLLIEDYPYAVDGLEIWSAIEKWVRDYSYFYYKSDEMVQKDTEIQSWWTEIRTVGHGDLKDEPWWPKMNTREDLVQSCTIIIWIASALHAAVNFGQYPYAGYLPNRPTVSRRFMPEPGTPEFRELETDPELAYLKTITAQLQTILGVSLIESLSRHSVDEIYLGQRDTPEWTKDEEALAAFERFGDRLREIEEKIMRMNNEEKWRNRVGPVKMPYTFLFPNTSNYYEEEGLNARGIPNSISI</sequence>
<dbReference type="InterPro" id="IPR036226">
    <property type="entry name" value="LipOase_C_sf"/>
</dbReference>
<dbReference type="PROSITE" id="PS51393">
    <property type="entry name" value="LIPOXYGENASE_3"/>
    <property type="match status" value="2"/>
</dbReference>
<dbReference type="Gene3D" id="4.10.375.10">
    <property type="entry name" value="Lipoxygenase-1, Domain 2"/>
    <property type="match status" value="1"/>
</dbReference>
<dbReference type="PRINTS" id="PR00468">
    <property type="entry name" value="PLTLPOXGNASE"/>
</dbReference>
<dbReference type="AlphaFoldDB" id="A0A0A0KGV3"/>
<dbReference type="GO" id="GO:0016702">
    <property type="term" value="F:oxidoreductase activity, acting on single donors with incorporation of molecular oxygen, incorporation of two atoms of oxygen"/>
    <property type="evidence" value="ECO:0007669"/>
    <property type="project" value="InterPro"/>
</dbReference>
<feature type="domain" description="Lipoxygenase" evidence="10">
    <location>
        <begin position="118"/>
        <end position="298"/>
    </location>
</feature>
<keyword evidence="4" id="KW-0925">Oxylipin biosynthesis</keyword>
<dbReference type="SUPFAM" id="SSF48484">
    <property type="entry name" value="Lipoxigenase"/>
    <property type="match status" value="2"/>
</dbReference>
<evidence type="ECO:0000256" key="6">
    <source>
        <dbReference type="ARBA" id="ARBA00022964"/>
    </source>
</evidence>
<dbReference type="GO" id="GO:0034440">
    <property type="term" value="P:lipid oxidation"/>
    <property type="evidence" value="ECO:0007669"/>
    <property type="project" value="InterPro"/>
</dbReference>
<dbReference type="EMBL" id="CM002927">
    <property type="protein sequence ID" value="KGN48009.1"/>
    <property type="molecule type" value="Genomic_DNA"/>
</dbReference>
<dbReference type="InterPro" id="IPR001024">
    <property type="entry name" value="PLAT/LH2_dom"/>
</dbReference>
<reference evidence="11 12" key="3">
    <citation type="journal article" date="2010" name="BMC Genomics">
        <title>Transcriptome sequencing and comparative analysis of cucumber flowers with different sex types.</title>
        <authorList>
            <person name="Guo S."/>
            <person name="Zheng Y."/>
            <person name="Joung J.G."/>
            <person name="Liu S."/>
            <person name="Zhang Z."/>
            <person name="Crasta O.R."/>
            <person name="Sobral B.W."/>
            <person name="Xu Y."/>
            <person name="Huang S."/>
            <person name="Fei Z."/>
        </authorList>
    </citation>
    <scope>NUCLEOTIDE SEQUENCE [LARGE SCALE GENOMIC DNA]</scope>
    <source>
        <strain evidence="12">cv. 9930</strain>
    </source>
</reference>
<comment type="similarity">
    <text evidence="1">Belongs to the lipoxygenase family.</text>
</comment>
<evidence type="ECO:0000259" key="10">
    <source>
        <dbReference type="PROSITE" id="PS51393"/>
    </source>
</evidence>
<keyword evidence="7" id="KW-0560">Oxidoreductase</keyword>
<dbReference type="InterPro" id="IPR013819">
    <property type="entry name" value="LipOase_C"/>
</dbReference>
<feature type="domain" description="Lipoxygenase" evidence="10">
    <location>
        <begin position="301"/>
        <end position="555"/>
    </location>
</feature>
<dbReference type="Gramene" id="KGN48009">
    <property type="protein sequence ID" value="KGN48009"/>
    <property type="gene ID" value="Csa_6G424000"/>
</dbReference>
<dbReference type="Pfam" id="PF00305">
    <property type="entry name" value="Lipoxygenase"/>
    <property type="match status" value="2"/>
</dbReference>
<evidence type="ECO:0000313" key="11">
    <source>
        <dbReference type="EMBL" id="KGN48009.1"/>
    </source>
</evidence>
<reference evidence="11 12" key="2">
    <citation type="journal article" date="2009" name="PLoS ONE">
        <title>An integrated genetic and cytogenetic map of the cucumber genome.</title>
        <authorList>
            <person name="Ren Y."/>
            <person name="Zhang Z."/>
            <person name="Liu J."/>
            <person name="Staub J.E."/>
            <person name="Han Y."/>
            <person name="Cheng Z."/>
            <person name="Li X."/>
            <person name="Lu J."/>
            <person name="Miao H."/>
            <person name="Kang H."/>
            <person name="Xie B."/>
            <person name="Gu X."/>
            <person name="Wang X."/>
            <person name="Du Y."/>
            <person name="Jin W."/>
            <person name="Huang S."/>
        </authorList>
    </citation>
    <scope>NUCLEOTIDE SEQUENCE [LARGE SCALE GENOMIC DNA]</scope>
    <source>
        <strain evidence="12">cv. 9930</strain>
    </source>
</reference>
<keyword evidence="5" id="KW-0276">Fatty acid metabolism</keyword>
<dbReference type="Gene3D" id="2.60.60.20">
    <property type="entry name" value="PLAT/LH2 domain"/>
    <property type="match status" value="1"/>
</dbReference>